<evidence type="ECO:0000256" key="2">
    <source>
        <dbReference type="ARBA" id="ARBA00022737"/>
    </source>
</evidence>
<feature type="compositionally biased region" description="Polar residues" evidence="3">
    <location>
        <begin position="375"/>
        <end position="387"/>
    </location>
</feature>
<feature type="chain" id="PRO_5016447519" description="Galactose oxidase" evidence="5">
    <location>
        <begin position="18"/>
        <end position="466"/>
    </location>
</feature>
<sequence length="466" mass="51748">MFKYILLLLQILTIVKSQLTPTVRTLHDTVLIDKKLYIFGGFHAPAPNSTIESEYNLNPDDRFFYLDVSKPFDTSSLPWTPIPNNEKDLPLNFLSSIITGGVSASIGGVNNDTIYFINNERDKTLPPVLTFSTKDNLWHSIFQQSILGDRPIGRNQIRPITDYNGKIHLLTGFSFVTLQGVTRNQGGIIVFDTINFSCVVKDADISRLEYSATLLPNGIIVYMGGKTSDGRADTDNFRIVYLYNTTDNTWKPQPTTGDIPAGDHGTSSVLGLDGFRIIVFGGLNSGNKLLYVLDTRTFNWYEPNVSGKNPTIKRFDHSANVIGKYMVIAFGSGSDLDFSYRSNSESDVLLLDIGNSSNYVWTNYFDPNAVIPPQTTSLPTDSNSTQYNDNSNNNKKNNNNNINPGVIVGVVIGVIGIICIISLSIFYYVRRRKTGKGIYEKAIPTPSNSENIIPIPSDLELTYGRK</sequence>
<dbReference type="Proteomes" id="UP000247702">
    <property type="component" value="Unassembled WGS sequence"/>
</dbReference>
<keyword evidence="4" id="KW-1133">Transmembrane helix</keyword>
<dbReference type="Pfam" id="PF24681">
    <property type="entry name" value="Kelch_KLHDC2_KLHL20_DRC7"/>
    <property type="match status" value="1"/>
</dbReference>
<evidence type="ECO:0000256" key="5">
    <source>
        <dbReference type="SAM" id="SignalP"/>
    </source>
</evidence>
<keyword evidence="4" id="KW-0812">Transmembrane</keyword>
<feature type="signal peptide" evidence="5">
    <location>
        <begin position="1"/>
        <end position="17"/>
    </location>
</feature>
<keyword evidence="4" id="KW-0472">Membrane</keyword>
<feature type="compositionally biased region" description="Low complexity" evidence="3">
    <location>
        <begin position="388"/>
        <end position="399"/>
    </location>
</feature>
<evidence type="ECO:0000256" key="4">
    <source>
        <dbReference type="SAM" id="Phobius"/>
    </source>
</evidence>
<dbReference type="AlphaFoldDB" id="A0A2Z6RK00"/>
<accession>A0A2Z6RK00</accession>
<evidence type="ECO:0000256" key="1">
    <source>
        <dbReference type="ARBA" id="ARBA00022441"/>
    </source>
</evidence>
<organism evidence="6 7">
    <name type="scientific">Rhizophagus clarus</name>
    <dbReference type="NCBI Taxonomy" id="94130"/>
    <lineage>
        <taxon>Eukaryota</taxon>
        <taxon>Fungi</taxon>
        <taxon>Fungi incertae sedis</taxon>
        <taxon>Mucoromycota</taxon>
        <taxon>Glomeromycotina</taxon>
        <taxon>Glomeromycetes</taxon>
        <taxon>Glomerales</taxon>
        <taxon>Glomeraceae</taxon>
        <taxon>Rhizophagus</taxon>
    </lineage>
</organism>
<gene>
    <name evidence="6" type="ORF">RclHR1_02900014</name>
</gene>
<dbReference type="Gene3D" id="2.120.10.80">
    <property type="entry name" value="Kelch-type beta propeller"/>
    <property type="match status" value="2"/>
</dbReference>
<keyword evidence="7" id="KW-1185">Reference proteome</keyword>
<dbReference type="PANTHER" id="PTHR46093:SF18">
    <property type="entry name" value="FIBRONECTIN TYPE-III DOMAIN-CONTAINING PROTEIN"/>
    <property type="match status" value="1"/>
</dbReference>
<evidence type="ECO:0000256" key="3">
    <source>
        <dbReference type="SAM" id="MobiDB-lite"/>
    </source>
</evidence>
<proteinExistence type="predicted"/>
<evidence type="ECO:0008006" key="8">
    <source>
        <dbReference type="Google" id="ProtNLM"/>
    </source>
</evidence>
<dbReference type="SUPFAM" id="SSF117281">
    <property type="entry name" value="Kelch motif"/>
    <property type="match status" value="1"/>
</dbReference>
<feature type="region of interest" description="Disordered" evidence="3">
    <location>
        <begin position="375"/>
        <end position="399"/>
    </location>
</feature>
<reference evidence="6 7" key="1">
    <citation type="submission" date="2017-11" db="EMBL/GenBank/DDBJ databases">
        <title>The genome of Rhizophagus clarus HR1 reveals common genetic basis of auxotrophy among arbuscular mycorrhizal fungi.</title>
        <authorList>
            <person name="Kobayashi Y."/>
        </authorList>
    </citation>
    <scope>NUCLEOTIDE SEQUENCE [LARGE SCALE GENOMIC DNA]</scope>
    <source>
        <strain evidence="6 7">HR1</strain>
    </source>
</reference>
<feature type="transmembrane region" description="Helical" evidence="4">
    <location>
        <begin position="406"/>
        <end position="429"/>
    </location>
</feature>
<dbReference type="EMBL" id="BEXD01002113">
    <property type="protein sequence ID" value="GBB97051.1"/>
    <property type="molecule type" value="Genomic_DNA"/>
</dbReference>
<protein>
    <recommendedName>
        <fullName evidence="8">Galactose oxidase</fullName>
    </recommendedName>
</protein>
<evidence type="ECO:0000313" key="6">
    <source>
        <dbReference type="EMBL" id="GBB97051.1"/>
    </source>
</evidence>
<keyword evidence="1" id="KW-0880">Kelch repeat</keyword>
<keyword evidence="5" id="KW-0732">Signal</keyword>
<name>A0A2Z6RK00_9GLOM</name>
<dbReference type="PANTHER" id="PTHR46093">
    <property type="entry name" value="ACYL-COA-BINDING DOMAIN-CONTAINING PROTEIN 5"/>
    <property type="match status" value="1"/>
</dbReference>
<evidence type="ECO:0000313" key="7">
    <source>
        <dbReference type="Proteomes" id="UP000247702"/>
    </source>
</evidence>
<dbReference type="InterPro" id="IPR015915">
    <property type="entry name" value="Kelch-typ_b-propeller"/>
</dbReference>
<keyword evidence="2" id="KW-0677">Repeat</keyword>
<comment type="caution">
    <text evidence="6">The sequence shown here is derived from an EMBL/GenBank/DDBJ whole genome shotgun (WGS) entry which is preliminary data.</text>
</comment>